<protein>
    <submittedName>
        <fullName evidence="1">Uncharacterized protein</fullName>
    </submittedName>
</protein>
<reference evidence="1" key="1">
    <citation type="submission" date="2017-10" db="EMBL/GenBank/DDBJ databases">
        <title>Ascovirus isolated from Spodoptera litura (Noctuidae: Lepidoptera) transmitted by generalist endoparasitoid Meteorus pulchricornis (Braconidae: Hymenoptera).</title>
        <authorList>
            <person name="Arai E."/>
            <person name="Ishii K."/>
            <person name="Ishii H."/>
            <person name="Kunimi Y."/>
            <person name="Inoue M.N."/>
            <person name="Makiyama N."/>
            <person name="Sagawa S."/>
            <person name="Nakai M."/>
        </authorList>
    </citation>
    <scope>NUCLEOTIDE SEQUENCE [LARGE SCALE GENOMIC DNA]</scope>
    <source>
        <strain evidence="1">ENT01</strain>
    </source>
</reference>
<sequence length="75" mass="8790">MQVFVLFSSFFPFFTTPTTHGEYRHRFVSAAHLTGKGVNFSRFAAATLQRTINHLRIFNDREKARLFEYVFGEAR</sequence>
<proteinExistence type="predicted"/>
<dbReference type="Proteomes" id="UP000317522">
    <property type="component" value="Segment"/>
</dbReference>
<name>A0A2Z5V8N4_9VIRU</name>
<accession>A0A2Z5V8N4</accession>
<dbReference type="EMBL" id="LC332918">
    <property type="protein sequence ID" value="BBB16584.1"/>
    <property type="molecule type" value="Genomic_DNA"/>
</dbReference>
<evidence type="ECO:0000313" key="1">
    <source>
        <dbReference type="EMBL" id="BBB16584.1"/>
    </source>
</evidence>
<organism evidence="1">
    <name type="scientific">Heliothis virescens ascovirus 3j</name>
    <dbReference type="NCBI Taxonomy" id="1561067"/>
    <lineage>
        <taxon>Viruses</taxon>
        <taxon>Varidnaviria</taxon>
        <taxon>Bamfordvirae</taxon>
        <taxon>Nucleocytoviricota</taxon>
        <taxon>Megaviricetes</taxon>
        <taxon>Pimascovirales</taxon>
        <taxon>Pimascovirales incertae sedis</taxon>
        <taxon>Ascoviridae</taxon>
        <taxon>Ascovirus</taxon>
    </lineage>
</organism>